<dbReference type="Proteomes" id="UP000288071">
    <property type="component" value="Unassembled WGS sequence"/>
</dbReference>
<reference evidence="2" key="2">
    <citation type="submission" date="2019-01" db="EMBL/GenBank/DDBJ databases">
        <title>Sinorhodobacter populi sp. nov. isolated from the symptomatic bark tissue of Populus euramericana canker.</title>
        <authorList>
            <person name="Li Y."/>
        </authorList>
    </citation>
    <scope>NUCLEOTIDE SEQUENCE [LARGE SCALE GENOMIC DNA]</scope>
    <source>
        <strain evidence="2">CGMCC 1.12963</strain>
    </source>
</reference>
<name>A0A3S3N940_9RHOB</name>
<evidence type="ECO:0008006" key="3">
    <source>
        <dbReference type="Google" id="ProtNLM"/>
    </source>
</evidence>
<reference evidence="1 2" key="1">
    <citation type="submission" date="2019-01" db="EMBL/GenBank/DDBJ databases">
        <title>Sinorhodobacter populi sp. nov. isolated from the symptomatic bark tissue of Populus euramericana canker.</title>
        <authorList>
            <person name="Xu G."/>
        </authorList>
    </citation>
    <scope>NUCLEOTIDE SEQUENCE [LARGE SCALE GENOMIC DNA]</scope>
    <source>
        <strain evidence="1 2">CGMCC 1.12963</strain>
    </source>
</reference>
<protein>
    <recommendedName>
        <fullName evidence="3">NACHT domain-containing protein</fullName>
    </recommendedName>
</protein>
<gene>
    <name evidence="1" type="ORF">EOW66_15125</name>
</gene>
<dbReference type="Gene3D" id="3.40.50.300">
    <property type="entry name" value="P-loop containing nucleotide triphosphate hydrolases"/>
    <property type="match status" value="1"/>
</dbReference>
<accession>A0A3S3N940</accession>
<sequence>MDKKKTWASFEERVRAIAGYAYGRECRPERIGGINIDGVVKVRPDYWILVEITEERNLEKVRRDVTTKLVPAKHTLMAKGIFAQLVNVLSKEPTEGMKDIGKDNFASVVSVESLAKIFFDHSRYQIARSISAFGSAVNPATGERDTTQFVHVKYYDETNEREVGIEQISNLLKARKNVVLIGEFGSGKSRCVEQVFLELSKNSDELTFPLSIDLRDSWGLKKTREMIRRHFSDLGLPEMEGDAIKAYNAKAFIVLMDGFDELGSQAWTSDPKKLSEMRHEAMSGVREAVRDSAGGVLVAGREHYFASKAEMFSALGMNPKEAIIIRSRPEFSESEVAEYFQNIEVDVDLPRWLPRRPLICQTISSLDEAVRDEMFSSSSDQLDFWKYFIDQLCMRDARIHISFSPETIYGVYLKLARASRAKPGNVGPVTLDDLEAAFEAVVGSKPSEQAAVMLQRLPSLGRVDNDSPDVQFVDMYILDGFRAVDLSRSLASTNEERIAMASEAWQNSLRELGQRLLARDASVTSGNLITYIRENRGSSNKVLLSDLISALCRREAGDSDFGGVEMKDLVFDEISFTETDVKGLSMVDCMFGNVMLPPTKDSSIKVVNGYADRVFGISSANALPDGISLLEGARFEEVVNVSKIREIGLTPPQEIFITIVKKTFFQKGSGRKEEALVRGLGRLPGRKVYDKVLNIMLRESILTRFKGDDGWVYSPNRSEMAGRMSAILDELSSSEDPLWQEISDL</sequence>
<dbReference type="EMBL" id="SAVA01000009">
    <property type="protein sequence ID" value="RWR50334.1"/>
    <property type="molecule type" value="Genomic_DNA"/>
</dbReference>
<proteinExistence type="predicted"/>
<dbReference type="InterPro" id="IPR027417">
    <property type="entry name" value="P-loop_NTPase"/>
</dbReference>
<dbReference type="RefSeq" id="WP_128157136.1">
    <property type="nucleotide sequence ID" value="NZ_JBHSOM010000008.1"/>
</dbReference>
<comment type="caution">
    <text evidence="1">The sequence shown here is derived from an EMBL/GenBank/DDBJ whole genome shotgun (WGS) entry which is preliminary data.</text>
</comment>
<evidence type="ECO:0000313" key="2">
    <source>
        <dbReference type="Proteomes" id="UP000288071"/>
    </source>
</evidence>
<dbReference type="AlphaFoldDB" id="A0A3S3N940"/>
<evidence type="ECO:0000313" key="1">
    <source>
        <dbReference type="EMBL" id="RWR50334.1"/>
    </source>
</evidence>
<dbReference type="SUPFAM" id="SSF52540">
    <property type="entry name" value="P-loop containing nucleoside triphosphate hydrolases"/>
    <property type="match status" value="1"/>
</dbReference>
<keyword evidence="2" id="KW-1185">Reference proteome</keyword>
<organism evidence="1 2">
    <name type="scientific">Paenirhodobacter huangdaonensis</name>
    <dbReference type="NCBI Taxonomy" id="2501515"/>
    <lineage>
        <taxon>Bacteria</taxon>
        <taxon>Pseudomonadati</taxon>
        <taxon>Pseudomonadota</taxon>
        <taxon>Alphaproteobacteria</taxon>
        <taxon>Rhodobacterales</taxon>
        <taxon>Rhodobacter group</taxon>
        <taxon>Paenirhodobacter</taxon>
    </lineage>
</organism>